<accession>D5GEN4</accession>
<dbReference type="EMBL" id="FN430180">
    <property type="protein sequence ID" value="CAZ82977.1"/>
    <property type="molecule type" value="Genomic_DNA"/>
</dbReference>
<dbReference type="HOGENOM" id="CLU_2039770_0_0_1"/>
<sequence>MSMLAPGVALPHDNPVVVDLSRRINEDTHNLTLRYQKHLDTFFQCGSSISKNGLILDRLVFATAGLFAKHNGHYLNIIHLDPILARLHGRNIQEFAPNRARLLACRQFMGFLRRCSSFRSI</sequence>
<organism evidence="1 2">
    <name type="scientific">Tuber melanosporum (strain Mel28)</name>
    <name type="common">Perigord black truffle</name>
    <dbReference type="NCBI Taxonomy" id="656061"/>
    <lineage>
        <taxon>Eukaryota</taxon>
        <taxon>Fungi</taxon>
        <taxon>Dikarya</taxon>
        <taxon>Ascomycota</taxon>
        <taxon>Pezizomycotina</taxon>
        <taxon>Pezizomycetes</taxon>
        <taxon>Pezizales</taxon>
        <taxon>Tuberaceae</taxon>
        <taxon>Tuber</taxon>
    </lineage>
</organism>
<keyword evidence="2" id="KW-1185">Reference proteome</keyword>
<reference evidence="1 2" key="1">
    <citation type="journal article" date="2010" name="Nature">
        <title>Perigord black truffle genome uncovers evolutionary origins and mechanisms of symbiosis.</title>
        <authorList>
            <person name="Martin F."/>
            <person name="Kohler A."/>
            <person name="Murat C."/>
            <person name="Balestrini R."/>
            <person name="Coutinho P.M."/>
            <person name="Jaillon O."/>
            <person name="Montanini B."/>
            <person name="Morin E."/>
            <person name="Noel B."/>
            <person name="Percudani R."/>
            <person name="Porcel B."/>
            <person name="Rubini A."/>
            <person name="Amicucci A."/>
            <person name="Amselem J."/>
            <person name="Anthouard V."/>
            <person name="Arcioni S."/>
            <person name="Artiguenave F."/>
            <person name="Aury J.M."/>
            <person name="Ballario P."/>
            <person name="Bolchi A."/>
            <person name="Brenna A."/>
            <person name="Brun A."/>
            <person name="Buee M."/>
            <person name="Cantarel B."/>
            <person name="Chevalier G."/>
            <person name="Couloux A."/>
            <person name="Da Silva C."/>
            <person name="Denoeud F."/>
            <person name="Duplessis S."/>
            <person name="Ghignone S."/>
            <person name="Hilselberger B."/>
            <person name="Iotti M."/>
            <person name="Marcais B."/>
            <person name="Mello A."/>
            <person name="Miranda M."/>
            <person name="Pacioni G."/>
            <person name="Quesneville H."/>
            <person name="Riccioni C."/>
            <person name="Ruotolo R."/>
            <person name="Splivallo R."/>
            <person name="Stocchi V."/>
            <person name="Tisserant E."/>
            <person name="Viscomi A.R."/>
            <person name="Zambonelli A."/>
            <person name="Zampieri E."/>
            <person name="Henrissat B."/>
            <person name="Lebrun M.H."/>
            <person name="Paolocci F."/>
            <person name="Bonfante P."/>
            <person name="Ottonello S."/>
            <person name="Wincker P."/>
        </authorList>
    </citation>
    <scope>NUCLEOTIDE SEQUENCE [LARGE SCALE GENOMIC DNA]</scope>
    <source>
        <strain evidence="1 2">Mel28</strain>
    </source>
</reference>
<proteinExistence type="predicted"/>
<dbReference type="STRING" id="656061.D5GEN4"/>
<dbReference type="AlphaFoldDB" id="D5GEN4"/>
<evidence type="ECO:0000313" key="1">
    <source>
        <dbReference type="EMBL" id="CAZ82977.1"/>
    </source>
</evidence>
<dbReference type="Proteomes" id="UP000006911">
    <property type="component" value="Unassembled WGS sequence"/>
</dbReference>
<dbReference type="InParanoid" id="D5GEN4"/>
<name>D5GEN4_TUBMM</name>
<gene>
    <name evidence="1" type="ORF">GSTUM_00001313001</name>
</gene>
<evidence type="ECO:0000313" key="2">
    <source>
        <dbReference type="Proteomes" id="UP000006911"/>
    </source>
</evidence>
<dbReference type="KEGG" id="tml:GSTUM_00001313001"/>
<protein>
    <submittedName>
        <fullName evidence="1">(Perigord truffle) hypothetical protein</fullName>
    </submittedName>
</protein>